<dbReference type="RefSeq" id="WP_063202527.1">
    <property type="nucleotide sequence ID" value="NZ_CAMITG010000006.1"/>
</dbReference>
<dbReference type="SUPFAM" id="SSF51011">
    <property type="entry name" value="Glycosyl hydrolase domain"/>
    <property type="match status" value="1"/>
</dbReference>
<name>A0A7T2SUM8_SERPL</name>
<keyword evidence="1" id="KW-0328">Glycosyltransferase</keyword>
<reference evidence="4 5" key="1">
    <citation type="submission" date="2020-12" db="EMBL/GenBank/DDBJ databases">
        <title>FDA dAtabase for Regulatory Grade micrObial Sequences (FDA-ARGOS): Supporting development and validation of Infectious Disease Dx tests.</title>
        <authorList>
            <person name="Sproer C."/>
            <person name="Gronow S."/>
            <person name="Severitt S."/>
            <person name="Schroder I."/>
            <person name="Tallon L."/>
            <person name="Sadzewicz L."/>
            <person name="Zhao X."/>
            <person name="Boylan J."/>
            <person name="Ott S."/>
            <person name="Bowen H."/>
            <person name="Vavikolanu K."/>
            <person name="Mehta A."/>
            <person name="Aluvathingal J."/>
            <person name="Nadendla S."/>
            <person name="Lowell S."/>
            <person name="Myers T."/>
            <person name="Yan Y."/>
            <person name="Sichtig H."/>
        </authorList>
    </citation>
    <scope>NUCLEOTIDE SEQUENCE [LARGE SCALE GENOMIC DNA]</scope>
    <source>
        <strain evidence="4 5">FDAARGOS_907</strain>
    </source>
</reference>
<gene>
    <name evidence="4" type="ORF">I6G64_06240</name>
</gene>
<keyword evidence="2" id="KW-0808">Transferase</keyword>
<dbReference type="SMART" id="SM00642">
    <property type="entry name" value="Aamy"/>
    <property type="match status" value="1"/>
</dbReference>
<dbReference type="PANTHER" id="PTHR38784">
    <property type="entry name" value="SUCROSE PHOSPHORYLASE"/>
    <property type="match status" value="1"/>
</dbReference>
<keyword evidence="5" id="KW-1185">Reference proteome</keyword>
<accession>A0A7T2SUM8</accession>
<dbReference type="Pfam" id="PF00128">
    <property type="entry name" value="Alpha-amylase"/>
    <property type="match status" value="1"/>
</dbReference>
<dbReference type="Gene3D" id="3.90.400.10">
    <property type="entry name" value="Oligo-1,6-glucosidase, Domain 2"/>
    <property type="match status" value="1"/>
</dbReference>
<dbReference type="PANTHER" id="PTHR38784:SF1">
    <property type="entry name" value="SUCROSE PHOSPHORYLASE"/>
    <property type="match status" value="1"/>
</dbReference>
<dbReference type="EMBL" id="CP065673">
    <property type="protein sequence ID" value="QPS21999.1"/>
    <property type="molecule type" value="Genomic_DNA"/>
</dbReference>
<evidence type="ECO:0000313" key="4">
    <source>
        <dbReference type="EMBL" id="QPS21999.1"/>
    </source>
</evidence>
<evidence type="ECO:0000313" key="5">
    <source>
        <dbReference type="Proteomes" id="UP000594967"/>
    </source>
</evidence>
<dbReference type="InterPro" id="IPR006047">
    <property type="entry name" value="GH13_cat_dom"/>
</dbReference>
<dbReference type="InterPro" id="IPR017853">
    <property type="entry name" value="GH"/>
</dbReference>
<dbReference type="InterPro" id="IPR045857">
    <property type="entry name" value="O16G_dom_2"/>
</dbReference>
<evidence type="ECO:0000256" key="1">
    <source>
        <dbReference type="ARBA" id="ARBA00022676"/>
    </source>
</evidence>
<organism evidence="4 5">
    <name type="scientific">Serratia plymuthica</name>
    <dbReference type="NCBI Taxonomy" id="82996"/>
    <lineage>
        <taxon>Bacteria</taxon>
        <taxon>Pseudomonadati</taxon>
        <taxon>Pseudomonadota</taxon>
        <taxon>Gammaproteobacteria</taxon>
        <taxon>Enterobacterales</taxon>
        <taxon>Yersiniaceae</taxon>
        <taxon>Serratia</taxon>
    </lineage>
</organism>
<feature type="domain" description="Glycosyl hydrolase family 13 catalytic" evidence="3">
    <location>
        <begin position="43"/>
        <end position="452"/>
    </location>
</feature>
<dbReference type="SUPFAM" id="SSF51445">
    <property type="entry name" value="(Trans)glycosidases"/>
    <property type="match status" value="1"/>
</dbReference>
<dbReference type="Proteomes" id="UP000594967">
    <property type="component" value="Chromosome"/>
</dbReference>
<evidence type="ECO:0000259" key="3">
    <source>
        <dbReference type="SMART" id="SM00642"/>
    </source>
</evidence>
<protein>
    <recommendedName>
        <fullName evidence="3">Glycosyl hydrolase family 13 catalytic domain-containing protein</fullName>
    </recommendedName>
</protein>
<proteinExistence type="predicted"/>
<sequence>MRLAEIAALLYDNPQDIDSLVTWSPDVSPDKTNISKPLSSILCVYPDHVRSAGIPSLQVLNNFLDESFTRSFSCLHILPFFQSTGDGGFEISDYRKIRASLGCWADIETIGQRFDLMCDLVLNHVSNRHPWFEAFQAGEAHYQDYFITDGDKYDLTLLARPRKSPVLSSYPTAVGEIKVWTTYAQSQIDLNYQSVKVVLEIAELAAFLLSSRIKLLRLDAVAFIWKRVGSSCANLPEAGQIIRLIKAMLDNNAFHPGLIAETDFSYGAESINTHVDYCYRYDFAPSLTHTLATRTTRALARWLSRVSGERGAYEYITFISTHDGLYLRPQQPILTPDELAQLVSLAIRRGNHPVYKNADTGDVYEIAGPVHALYADERTTRRKLIVLGVAVTASCPGIPMFYLNTLLDAPYLVRTAEDSLRTTNRYVFEDVNGISAEDRCLLETCLDLIAFRKTEFSFQADATVEVIYESENVLCYARKKENRTVYTVINLSSQKSADLDMPEPVEDLMIPAGVTNRVTVKPLSFLWLLAR</sequence>
<dbReference type="Gene3D" id="3.20.20.80">
    <property type="entry name" value="Glycosidases"/>
    <property type="match status" value="1"/>
</dbReference>
<evidence type="ECO:0000256" key="2">
    <source>
        <dbReference type="ARBA" id="ARBA00022679"/>
    </source>
</evidence>